<dbReference type="AlphaFoldDB" id="A0ABD1MJ55"/>
<protein>
    <recommendedName>
        <fullName evidence="7">UDP-glycosyltransferases domain-containing protein</fullName>
    </recommendedName>
</protein>
<sequence length="652" mass="70612">MAITNESKNNGIQCSLVQRDLVSKATSCREHGYPRQLNAVYQKILHISTIRKCTYFGFSERFHVGLANRPIGSYKSISGCKDEERNDSVVSGPRHRAHSFHGGASQAPPLLRHHSSHHRLYGPPFHRLLHPSHLRRPPLHHLPPSPSHPAATPAASVLGNCFAFVKTNAPNAAAALAQISHYAAVKALVIDLFCTSAMEAASSLRIPVHYFSTSGAAVLALCCHFPELHRQTTSSFRDMAGVELRVPGIAAALKAVNMPEPMLDRNDSAYWDMLEFCTQIPRATGILVNSFPELEPDAVNAVAQGACFPNAASAPPVFYIGPLIAQPQHSDVATDSTQECLSWLDKQPSKSVVFLCFGSRGSFSVPQLKEIANGLENSGHRFLWVVKKPPQDHGTKHAVDSTGDFDLESVLPSGFMERTSGRGLVVRSWAPQVEVLSRDSVGGFVSHCGWNSVLEAVVAGVPMVAWPLYAEQHVNRHVMVDDMKVAVAVEQRDEDGFVTAEEVEKSLREVMHSPHIRETSLKLKNIALAAPPFPSPSTSLTHPSGATSPPLPSLAPPRRASPTASPSLNPPSRAPPPPPPPSTQPKWHRPSLNPPRRAAPTPSTSLTHSCRAASPPPPPSPHRDEPPHPLNLLTHPRRVTPPLPSSSSLTPP</sequence>
<feature type="region of interest" description="Disordered" evidence="4">
    <location>
        <begin position="83"/>
        <end position="102"/>
    </location>
</feature>
<dbReference type="PANTHER" id="PTHR48048:SF30">
    <property type="entry name" value="GLYCOSYLTRANSFERASE"/>
    <property type="match status" value="1"/>
</dbReference>
<dbReference type="EMBL" id="JBGMDY010000004">
    <property type="protein sequence ID" value="KAL2335846.1"/>
    <property type="molecule type" value="Genomic_DNA"/>
</dbReference>
<dbReference type="GO" id="GO:0035251">
    <property type="term" value="F:UDP-glucosyltransferase activity"/>
    <property type="evidence" value="ECO:0007669"/>
    <property type="project" value="UniProtKB-ARBA"/>
</dbReference>
<dbReference type="CDD" id="cd03784">
    <property type="entry name" value="GT1_Gtf-like"/>
    <property type="match status" value="1"/>
</dbReference>
<comment type="similarity">
    <text evidence="1">Belongs to the UDP-glycosyltransferase family.</text>
</comment>
<name>A0ABD1MJ55_9FABA</name>
<keyword evidence="3" id="KW-0808">Transferase</keyword>
<dbReference type="InterPro" id="IPR002213">
    <property type="entry name" value="UDP_glucos_trans"/>
</dbReference>
<evidence type="ECO:0000256" key="2">
    <source>
        <dbReference type="ARBA" id="ARBA00022676"/>
    </source>
</evidence>
<evidence type="ECO:0008006" key="7">
    <source>
        <dbReference type="Google" id="ProtNLM"/>
    </source>
</evidence>
<dbReference type="SUPFAM" id="SSF53756">
    <property type="entry name" value="UDP-Glycosyltransferase/glycogen phosphorylase"/>
    <property type="match status" value="1"/>
</dbReference>
<evidence type="ECO:0000313" key="6">
    <source>
        <dbReference type="Proteomes" id="UP001603857"/>
    </source>
</evidence>
<dbReference type="Proteomes" id="UP001603857">
    <property type="component" value="Unassembled WGS sequence"/>
</dbReference>
<feature type="compositionally biased region" description="Pro residues" evidence="4">
    <location>
        <begin position="568"/>
        <end position="583"/>
    </location>
</feature>
<dbReference type="PANTHER" id="PTHR48048">
    <property type="entry name" value="GLYCOSYLTRANSFERASE"/>
    <property type="match status" value="1"/>
</dbReference>
<organism evidence="5 6">
    <name type="scientific">Flemingia macrophylla</name>
    <dbReference type="NCBI Taxonomy" id="520843"/>
    <lineage>
        <taxon>Eukaryota</taxon>
        <taxon>Viridiplantae</taxon>
        <taxon>Streptophyta</taxon>
        <taxon>Embryophyta</taxon>
        <taxon>Tracheophyta</taxon>
        <taxon>Spermatophyta</taxon>
        <taxon>Magnoliopsida</taxon>
        <taxon>eudicotyledons</taxon>
        <taxon>Gunneridae</taxon>
        <taxon>Pentapetalae</taxon>
        <taxon>rosids</taxon>
        <taxon>fabids</taxon>
        <taxon>Fabales</taxon>
        <taxon>Fabaceae</taxon>
        <taxon>Papilionoideae</taxon>
        <taxon>50 kb inversion clade</taxon>
        <taxon>NPAAA clade</taxon>
        <taxon>indigoferoid/millettioid clade</taxon>
        <taxon>Phaseoleae</taxon>
        <taxon>Flemingia</taxon>
    </lineage>
</organism>
<dbReference type="Gene3D" id="3.40.50.2000">
    <property type="entry name" value="Glycogen Phosphorylase B"/>
    <property type="match status" value="2"/>
</dbReference>
<keyword evidence="2" id="KW-0328">Glycosyltransferase</keyword>
<dbReference type="InterPro" id="IPR035595">
    <property type="entry name" value="UDP_glycos_trans_CS"/>
</dbReference>
<accession>A0ABD1MJ55</accession>
<evidence type="ECO:0000256" key="3">
    <source>
        <dbReference type="ARBA" id="ARBA00022679"/>
    </source>
</evidence>
<evidence type="ECO:0000313" key="5">
    <source>
        <dbReference type="EMBL" id="KAL2335846.1"/>
    </source>
</evidence>
<keyword evidence="6" id="KW-1185">Reference proteome</keyword>
<feature type="compositionally biased region" description="Pro residues" evidence="4">
    <location>
        <begin position="639"/>
        <end position="652"/>
    </location>
</feature>
<dbReference type="Pfam" id="PF00201">
    <property type="entry name" value="UDPGT"/>
    <property type="match status" value="1"/>
</dbReference>
<reference evidence="5 6" key="1">
    <citation type="submission" date="2024-08" db="EMBL/GenBank/DDBJ databases">
        <title>Insights into the chromosomal genome structure of Flemingia macrophylla.</title>
        <authorList>
            <person name="Ding Y."/>
            <person name="Zhao Y."/>
            <person name="Bi W."/>
            <person name="Wu M."/>
            <person name="Zhao G."/>
            <person name="Gong Y."/>
            <person name="Li W."/>
            <person name="Zhang P."/>
        </authorList>
    </citation>
    <scope>NUCLEOTIDE SEQUENCE [LARGE SCALE GENOMIC DNA]</scope>
    <source>
        <strain evidence="5">DYQJB</strain>
        <tissue evidence="5">Leaf</tissue>
    </source>
</reference>
<proteinExistence type="inferred from homology"/>
<comment type="caution">
    <text evidence="5">The sequence shown here is derived from an EMBL/GenBank/DDBJ whole genome shotgun (WGS) entry which is preliminary data.</text>
</comment>
<evidence type="ECO:0000256" key="1">
    <source>
        <dbReference type="ARBA" id="ARBA00009995"/>
    </source>
</evidence>
<dbReference type="PROSITE" id="PS00375">
    <property type="entry name" value="UDPGT"/>
    <property type="match status" value="1"/>
</dbReference>
<gene>
    <name evidence="5" type="ORF">Fmac_010292</name>
</gene>
<feature type="region of interest" description="Disordered" evidence="4">
    <location>
        <begin position="534"/>
        <end position="652"/>
    </location>
</feature>
<feature type="compositionally biased region" description="Low complexity" evidence="4">
    <location>
        <begin position="556"/>
        <end position="567"/>
    </location>
</feature>
<dbReference type="FunFam" id="3.40.50.2000:FF:000020">
    <property type="entry name" value="Glycosyltransferase"/>
    <property type="match status" value="1"/>
</dbReference>
<dbReference type="InterPro" id="IPR050481">
    <property type="entry name" value="UDP-glycosyltransf_plant"/>
</dbReference>
<evidence type="ECO:0000256" key="4">
    <source>
        <dbReference type="SAM" id="MobiDB-lite"/>
    </source>
</evidence>